<dbReference type="Proteomes" id="UP000576969">
    <property type="component" value="Unassembled WGS sequence"/>
</dbReference>
<feature type="DNA-binding region" description="H-T-H motif" evidence="4">
    <location>
        <begin position="52"/>
        <end position="71"/>
    </location>
</feature>
<feature type="domain" description="HTH tetR-type" evidence="5">
    <location>
        <begin position="29"/>
        <end position="89"/>
    </location>
</feature>
<reference evidence="6 7" key="1">
    <citation type="submission" date="2020-07" db="EMBL/GenBank/DDBJ databases">
        <title>Sequencing the genomes of 1000 actinobacteria strains.</title>
        <authorList>
            <person name="Klenk H.-P."/>
        </authorList>
    </citation>
    <scope>NUCLEOTIDE SEQUENCE [LARGE SCALE GENOMIC DNA]</scope>
    <source>
        <strain evidence="6 7">DSM 24662</strain>
    </source>
</reference>
<evidence type="ECO:0000256" key="2">
    <source>
        <dbReference type="ARBA" id="ARBA00023125"/>
    </source>
</evidence>
<dbReference type="PANTHER" id="PTHR30055:SF238">
    <property type="entry name" value="MYCOFACTOCIN BIOSYNTHESIS TRANSCRIPTIONAL REGULATOR MFTR-RELATED"/>
    <property type="match status" value="1"/>
</dbReference>
<protein>
    <submittedName>
        <fullName evidence="6">Mycofactocin system transcriptional regulator</fullName>
    </submittedName>
</protein>
<dbReference type="InterPro" id="IPR023851">
    <property type="entry name" value="Tscrpt_reg_TetR-type"/>
</dbReference>
<evidence type="ECO:0000259" key="5">
    <source>
        <dbReference type="PROSITE" id="PS50977"/>
    </source>
</evidence>
<dbReference type="PRINTS" id="PR00455">
    <property type="entry name" value="HTHTETR"/>
</dbReference>
<evidence type="ECO:0000256" key="4">
    <source>
        <dbReference type="PROSITE-ProRule" id="PRU00335"/>
    </source>
</evidence>
<name>A0A7Y9KJU9_9MICO</name>
<dbReference type="Gene3D" id="1.10.357.10">
    <property type="entry name" value="Tetracycline Repressor, domain 2"/>
    <property type="match status" value="1"/>
</dbReference>
<evidence type="ECO:0000256" key="1">
    <source>
        <dbReference type="ARBA" id="ARBA00023015"/>
    </source>
</evidence>
<dbReference type="SUPFAM" id="SSF46689">
    <property type="entry name" value="Homeodomain-like"/>
    <property type="match status" value="1"/>
</dbReference>
<dbReference type="InterPro" id="IPR001647">
    <property type="entry name" value="HTH_TetR"/>
</dbReference>
<organism evidence="6 7">
    <name type="scientific">Microbacterium immunditiarum</name>
    <dbReference type="NCBI Taxonomy" id="337480"/>
    <lineage>
        <taxon>Bacteria</taxon>
        <taxon>Bacillati</taxon>
        <taxon>Actinomycetota</taxon>
        <taxon>Actinomycetes</taxon>
        <taxon>Micrococcales</taxon>
        <taxon>Microbacteriaceae</taxon>
        <taxon>Microbacterium</taxon>
    </lineage>
</organism>
<gene>
    <name evidence="6" type="ORF">BJ991_000172</name>
</gene>
<evidence type="ECO:0000256" key="3">
    <source>
        <dbReference type="ARBA" id="ARBA00023163"/>
    </source>
</evidence>
<evidence type="ECO:0000313" key="7">
    <source>
        <dbReference type="Proteomes" id="UP000576969"/>
    </source>
</evidence>
<proteinExistence type="predicted"/>
<comment type="caution">
    <text evidence="6">The sequence shown here is derived from an EMBL/GenBank/DDBJ whole genome shotgun (WGS) entry which is preliminary data.</text>
</comment>
<dbReference type="InterPro" id="IPR023772">
    <property type="entry name" value="DNA-bd_HTH_TetR-type_CS"/>
</dbReference>
<keyword evidence="3" id="KW-0804">Transcription</keyword>
<dbReference type="PROSITE" id="PS50977">
    <property type="entry name" value="HTH_TETR_2"/>
    <property type="match status" value="1"/>
</dbReference>
<dbReference type="InterPro" id="IPR041347">
    <property type="entry name" value="MftR_C"/>
</dbReference>
<dbReference type="PROSITE" id="PS01081">
    <property type="entry name" value="HTH_TETR_1"/>
    <property type="match status" value="1"/>
</dbReference>
<dbReference type="PANTHER" id="PTHR30055">
    <property type="entry name" value="HTH-TYPE TRANSCRIPTIONAL REGULATOR RUTR"/>
    <property type="match status" value="1"/>
</dbReference>
<dbReference type="InterPro" id="IPR050109">
    <property type="entry name" value="HTH-type_TetR-like_transc_reg"/>
</dbReference>
<keyword evidence="7" id="KW-1185">Reference proteome</keyword>
<dbReference type="EMBL" id="JACCBV010000001">
    <property type="protein sequence ID" value="NYE18144.1"/>
    <property type="molecule type" value="Genomic_DNA"/>
</dbReference>
<keyword evidence="2 4" id="KW-0238">DNA-binding</keyword>
<dbReference type="GO" id="GO:0003700">
    <property type="term" value="F:DNA-binding transcription factor activity"/>
    <property type="evidence" value="ECO:0007669"/>
    <property type="project" value="TreeGrafter"/>
</dbReference>
<dbReference type="NCBIfam" id="TIGR03968">
    <property type="entry name" value="mycofact_TetR"/>
    <property type="match status" value="1"/>
</dbReference>
<sequence>MTLEADRLEADARAAAPDAQRARMGRAPVTTHGELSHLALALFLERGFDKTTVDDIVRAAGIGRRTFFRYFASKNDLPWGDFERLLNEMREHLAGVPDDVPLMEALRAAVVDFNRFPGEELRFHRERMWLLLNVPSLVAHSTLRYAAWRRVIAEYVAGRLDVQVDSLAPQAIAWSCLGLCLAAYEQWLAHDDVDLLELLDASFRRLADAHTSAA</sequence>
<dbReference type="GO" id="GO:0000976">
    <property type="term" value="F:transcription cis-regulatory region binding"/>
    <property type="evidence" value="ECO:0007669"/>
    <property type="project" value="TreeGrafter"/>
</dbReference>
<keyword evidence="1" id="KW-0805">Transcription regulation</keyword>
<dbReference type="Gene3D" id="1.10.10.60">
    <property type="entry name" value="Homeodomain-like"/>
    <property type="match status" value="1"/>
</dbReference>
<dbReference type="AlphaFoldDB" id="A0A7Y9KJU9"/>
<evidence type="ECO:0000313" key="6">
    <source>
        <dbReference type="EMBL" id="NYE18144.1"/>
    </source>
</evidence>
<dbReference type="Pfam" id="PF17754">
    <property type="entry name" value="TetR_C_14"/>
    <property type="match status" value="1"/>
</dbReference>
<dbReference type="InterPro" id="IPR009057">
    <property type="entry name" value="Homeodomain-like_sf"/>
</dbReference>
<accession>A0A7Y9KJU9</accession>
<dbReference type="RefSeq" id="WP_179486615.1">
    <property type="nucleotide sequence ID" value="NZ_JACCBV010000001.1"/>
</dbReference>
<dbReference type="Pfam" id="PF00440">
    <property type="entry name" value="TetR_N"/>
    <property type="match status" value="1"/>
</dbReference>